<comment type="subcellular location">
    <subcellularLocation>
        <location evidence="1">Membrane</location>
        <topology evidence="1">Multi-pass membrane protein</topology>
    </subcellularLocation>
</comment>
<feature type="transmembrane region" description="Helical" evidence="5">
    <location>
        <begin position="167"/>
        <end position="190"/>
    </location>
</feature>
<feature type="domain" description="Protein glycosylation ligase" evidence="8">
    <location>
        <begin position="164"/>
        <end position="189"/>
    </location>
</feature>
<feature type="transmembrane region" description="Helical" evidence="5">
    <location>
        <begin position="395"/>
        <end position="412"/>
    </location>
</feature>
<dbReference type="Pfam" id="PF04932">
    <property type="entry name" value="Wzy_C"/>
    <property type="match status" value="1"/>
</dbReference>
<feature type="domain" description="O-antigen ligase-related" evidence="6">
    <location>
        <begin position="216"/>
        <end position="356"/>
    </location>
</feature>
<feature type="domain" description="Virulence factor membrane-bound polymerase C-terminal" evidence="7">
    <location>
        <begin position="380"/>
        <end position="559"/>
    </location>
</feature>
<feature type="transmembrane region" description="Helical" evidence="5">
    <location>
        <begin position="72"/>
        <end position="91"/>
    </location>
</feature>
<evidence type="ECO:0000256" key="2">
    <source>
        <dbReference type="ARBA" id="ARBA00022692"/>
    </source>
</evidence>
<keyword evidence="2 5" id="KW-0812">Transmembrane</keyword>
<dbReference type="Pfam" id="PF11846">
    <property type="entry name" value="Wzy_C_2"/>
    <property type="match status" value="1"/>
</dbReference>
<evidence type="ECO:0000256" key="3">
    <source>
        <dbReference type="ARBA" id="ARBA00022989"/>
    </source>
</evidence>
<evidence type="ECO:0000313" key="9">
    <source>
        <dbReference type="EMBL" id="CNI10759.1"/>
    </source>
</evidence>
<name>A0AA36LM57_YERMO</name>
<dbReference type="InterPro" id="IPR051533">
    <property type="entry name" value="WaaL-like"/>
</dbReference>
<keyword evidence="9" id="KW-0436">Ligase</keyword>
<feature type="transmembrane region" description="Helical" evidence="5">
    <location>
        <begin position="253"/>
        <end position="274"/>
    </location>
</feature>
<gene>
    <name evidence="9" type="ORF">ERS008502_02269</name>
</gene>
<evidence type="ECO:0000256" key="5">
    <source>
        <dbReference type="SAM" id="Phobius"/>
    </source>
</evidence>
<feature type="transmembrane region" description="Helical" evidence="5">
    <location>
        <begin position="126"/>
        <end position="147"/>
    </location>
</feature>
<keyword evidence="4 5" id="KW-0472">Membrane</keyword>
<dbReference type="AlphaFoldDB" id="A0AA36LM57"/>
<comment type="caution">
    <text evidence="9">The sequence shown here is derived from an EMBL/GenBank/DDBJ whole genome shotgun (WGS) entry which is preliminary data.</text>
</comment>
<dbReference type="GO" id="GO:0016874">
    <property type="term" value="F:ligase activity"/>
    <property type="evidence" value="ECO:0007669"/>
    <property type="project" value="UniProtKB-KW"/>
</dbReference>
<dbReference type="GO" id="GO:0016020">
    <property type="term" value="C:membrane"/>
    <property type="evidence" value="ECO:0007669"/>
    <property type="project" value="UniProtKB-SubCell"/>
</dbReference>
<dbReference type="EMBL" id="CQBM01000004">
    <property type="protein sequence ID" value="CNI10759.1"/>
    <property type="molecule type" value="Genomic_DNA"/>
</dbReference>
<dbReference type="Pfam" id="PF15864">
    <property type="entry name" value="PglL_A"/>
    <property type="match status" value="1"/>
</dbReference>
<dbReference type="Proteomes" id="UP000040841">
    <property type="component" value="Unassembled WGS sequence"/>
</dbReference>
<evidence type="ECO:0000259" key="7">
    <source>
        <dbReference type="Pfam" id="PF11846"/>
    </source>
</evidence>
<organism evidence="9 10">
    <name type="scientific">Yersinia mollaretii</name>
    <dbReference type="NCBI Taxonomy" id="33060"/>
    <lineage>
        <taxon>Bacteria</taxon>
        <taxon>Pseudomonadati</taxon>
        <taxon>Pseudomonadota</taxon>
        <taxon>Gammaproteobacteria</taxon>
        <taxon>Enterobacterales</taxon>
        <taxon>Yersiniaceae</taxon>
        <taxon>Yersinia</taxon>
    </lineage>
</organism>
<proteinExistence type="predicted"/>
<evidence type="ECO:0000259" key="8">
    <source>
        <dbReference type="Pfam" id="PF15864"/>
    </source>
</evidence>
<feature type="transmembrane region" description="Helical" evidence="5">
    <location>
        <begin position="342"/>
        <end position="368"/>
    </location>
</feature>
<dbReference type="PANTHER" id="PTHR37422:SF21">
    <property type="entry name" value="EXOQ-LIKE PROTEIN"/>
    <property type="match status" value="1"/>
</dbReference>
<feature type="transmembrane region" description="Helical" evidence="5">
    <location>
        <begin position="41"/>
        <end position="60"/>
    </location>
</feature>
<feature type="transmembrane region" description="Helical" evidence="5">
    <location>
        <begin position="424"/>
        <end position="446"/>
    </location>
</feature>
<accession>A0AA36LM57</accession>
<protein>
    <submittedName>
        <fullName evidence="9">Lipid A core-O-antigen ligase</fullName>
    </submittedName>
</protein>
<evidence type="ECO:0000313" key="10">
    <source>
        <dbReference type="Proteomes" id="UP000040841"/>
    </source>
</evidence>
<feature type="transmembrane region" description="Helical" evidence="5">
    <location>
        <begin position="97"/>
        <end position="114"/>
    </location>
</feature>
<evidence type="ECO:0000256" key="1">
    <source>
        <dbReference type="ARBA" id="ARBA00004141"/>
    </source>
</evidence>
<sequence length="566" mass="64852">MFCIDMTKVKITTLSIIAFYMLIAMHIYIPNMGGAGLQLPGNIIGWCAVLLVVFSTWCCFDCNSKLKVNYACLFFLTGTLLLFAPIFFPHNLLNQDGIARVLALLVGGVLYFTFLQCRFTAKEKIFLLWVLLGAVLIETALTLLQFFLFEDDNWMEFNVNSTRPYGIFQQVNVMASFSATGLVISVYLFLIKDKERKVFQTVNRCICISDVILLFSFLILPMTLVLLQSRIGYLGALSSCTLLLITHYRRQKLCCWLVVVFICAGVLNGIVLLLESNVTTISHSGSNSERLLILTQVWEMIKSKIWLGWGYGSFEYNFHHFLANKTQPISMSRITHPHNEFLFWWVEGGIIALVGMLTLFAGYLWLLFFSWRKDCLSLGALGLPIILHTMTEHPLYQSVAHIITLFLLLSFIDNGTEVKSGKFVTGVSWFSCVVKFSSLCALYFMIAGFKTGLVLTDLERGGLVSFSPARELYNPYINLSRYQFDEQVHNLILFNNTKDIRLLNEYLIWGERYSNSHVDKNVYLNMIKITQYLGMSERVNLLTHQARLLFYHDVEFTKRLNQIKMQ</sequence>
<feature type="transmembrane region" description="Helical" evidence="5">
    <location>
        <begin position="202"/>
        <end position="224"/>
    </location>
</feature>
<dbReference type="InterPro" id="IPR021797">
    <property type="entry name" value="Wzy_C_2"/>
</dbReference>
<keyword evidence="3 5" id="KW-1133">Transmembrane helix</keyword>
<reference evidence="9 10" key="1">
    <citation type="submission" date="2015-03" db="EMBL/GenBank/DDBJ databases">
        <authorList>
            <consortium name="Pathogen Informatics"/>
            <person name="Murphy D."/>
        </authorList>
    </citation>
    <scope>NUCLEOTIDE SEQUENCE [LARGE SCALE GENOMIC DNA]</scope>
    <source>
        <strain evidence="9 10">FE82747</strain>
    </source>
</reference>
<evidence type="ECO:0000259" key="6">
    <source>
        <dbReference type="Pfam" id="PF04932"/>
    </source>
</evidence>
<evidence type="ECO:0000256" key="4">
    <source>
        <dbReference type="ARBA" id="ARBA00023136"/>
    </source>
</evidence>
<dbReference type="InterPro" id="IPR007016">
    <property type="entry name" value="O-antigen_ligase-rel_domated"/>
</dbReference>
<feature type="transmembrane region" description="Helical" evidence="5">
    <location>
        <begin position="230"/>
        <end position="246"/>
    </location>
</feature>
<dbReference type="PANTHER" id="PTHR37422">
    <property type="entry name" value="TEICHURONIC ACID BIOSYNTHESIS PROTEIN TUAE"/>
    <property type="match status" value="1"/>
</dbReference>
<dbReference type="InterPro" id="IPR031726">
    <property type="entry name" value="PglL_A"/>
</dbReference>
<feature type="transmembrane region" description="Helical" evidence="5">
    <location>
        <begin position="12"/>
        <end position="29"/>
    </location>
</feature>